<accession>A0A558R311</accession>
<gene>
    <name evidence="1" type="ORF">FOY91_11375</name>
</gene>
<name>A0A558R311_9SPHN</name>
<dbReference type="Proteomes" id="UP000318681">
    <property type="component" value="Unassembled WGS sequence"/>
</dbReference>
<dbReference type="AlphaFoldDB" id="A0A558R311"/>
<evidence type="ECO:0000313" key="2">
    <source>
        <dbReference type="Proteomes" id="UP000318681"/>
    </source>
</evidence>
<dbReference type="Pfam" id="PF12915">
    <property type="entry name" value="DUF3833"/>
    <property type="match status" value="1"/>
</dbReference>
<sequence>MSLALGACVPSGHLVQQQATSPTFDPIAFFAGATEGNGKLKITTKHRQPVMVAGRGIVTPDGEIVLDQDVRRGSAPPSHRTWHLRRVGEGRYAGTLSDATGPVTGEVTGNLLHLAFAMKGGLRAQQWLYLQPGGQVSRNRMVVTKFGLPVASLDETIRRIPA</sequence>
<protein>
    <submittedName>
        <fullName evidence="1">DUF3833 domain-containing protein</fullName>
    </submittedName>
</protein>
<keyword evidence="2" id="KW-1185">Reference proteome</keyword>
<evidence type="ECO:0000313" key="1">
    <source>
        <dbReference type="EMBL" id="TVV73771.1"/>
    </source>
</evidence>
<proteinExistence type="predicted"/>
<dbReference type="RefSeq" id="WP_145151665.1">
    <property type="nucleotide sequence ID" value="NZ_VNIM01000042.1"/>
</dbReference>
<dbReference type="EMBL" id="VNIM01000042">
    <property type="protein sequence ID" value="TVV73771.1"/>
    <property type="molecule type" value="Genomic_DNA"/>
</dbReference>
<reference evidence="1 2" key="1">
    <citation type="submission" date="2019-07" db="EMBL/GenBank/DDBJ databases">
        <title>Sphingomonas solaris sp. nov., isolated from a solar panel from Boston, Massachusetts.</title>
        <authorList>
            <person name="Tanner K."/>
            <person name="Pascual J."/>
            <person name="Mancuso C."/>
            <person name="Pereto J."/>
            <person name="Khalil A."/>
            <person name="Vilanova C."/>
        </authorList>
    </citation>
    <scope>NUCLEOTIDE SEQUENCE [LARGE SCALE GENOMIC DNA]</scope>
    <source>
        <strain evidence="1 2">R4DWN</strain>
    </source>
</reference>
<dbReference type="OrthoDB" id="7391154at2"/>
<comment type="caution">
    <text evidence="1">The sequence shown here is derived from an EMBL/GenBank/DDBJ whole genome shotgun (WGS) entry which is preliminary data.</text>
</comment>
<organism evidence="1 2">
    <name type="scientific">Alterirhizorhabdus solaris</name>
    <dbReference type="NCBI Taxonomy" id="2529389"/>
    <lineage>
        <taxon>Bacteria</taxon>
        <taxon>Pseudomonadati</taxon>
        <taxon>Pseudomonadota</taxon>
        <taxon>Alphaproteobacteria</taxon>
        <taxon>Sphingomonadales</taxon>
        <taxon>Rhizorhabdaceae</taxon>
        <taxon>Alterirhizorhabdus</taxon>
    </lineage>
</organism>
<dbReference type="InterPro" id="IPR024409">
    <property type="entry name" value="DUF3833"/>
</dbReference>